<dbReference type="EMBL" id="CP018632">
    <property type="protein sequence ID" value="ASJ73132.1"/>
    <property type="molecule type" value="Genomic_DNA"/>
</dbReference>
<sequence>MIRKTTSRNKSYEIKTWLFPPGLIFTTEIVTCEILVVRVNTASKAEFELPTDTATDEILAVNHAILAH</sequence>
<proteinExistence type="predicted"/>
<protein>
    <submittedName>
        <fullName evidence="1">Uncharacterized protein</fullName>
    </submittedName>
</protein>
<dbReference type="Proteomes" id="UP000250079">
    <property type="component" value="Chromosome"/>
</dbReference>
<dbReference type="AlphaFoldDB" id="A0A2Z2NNT1"/>
<name>A0A2Z2NNT1_9GAMM</name>
<organism evidence="1 2">
    <name type="scientific">Granulosicoccus antarcticus IMCC3135</name>
    <dbReference type="NCBI Taxonomy" id="1192854"/>
    <lineage>
        <taxon>Bacteria</taxon>
        <taxon>Pseudomonadati</taxon>
        <taxon>Pseudomonadota</taxon>
        <taxon>Gammaproteobacteria</taxon>
        <taxon>Chromatiales</taxon>
        <taxon>Granulosicoccaceae</taxon>
        <taxon>Granulosicoccus</taxon>
    </lineage>
</organism>
<evidence type="ECO:0000313" key="1">
    <source>
        <dbReference type="EMBL" id="ASJ73132.1"/>
    </source>
</evidence>
<gene>
    <name evidence="1" type="ORF">IMCC3135_15240</name>
</gene>
<keyword evidence="2" id="KW-1185">Reference proteome</keyword>
<accession>A0A2Z2NNT1</accession>
<reference evidence="1 2" key="1">
    <citation type="submission" date="2016-12" db="EMBL/GenBank/DDBJ databases">
        <authorList>
            <person name="Song W.-J."/>
            <person name="Kurnit D.M."/>
        </authorList>
    </citation>
    <scope>NUCLEOTIDE SEQUENCE [LARGE SCALE GENOMIC DNA]</scope>
    <source>
        <strain evidence="1 2">IMCC3135</strain>
    </source>
</reference>
<dbReference type="KEGG" id="gai:IMCC3135_15240"/>
<evidence type="ECO:0000313" key="2">
    <source>
        <dbReference type="Proteomes" id="UP000250079"/>
    </source>
</evidence>